<evidence type="ECO:0000256" key="3">
    <source>
        <dbReference type="ARBA" id="ARBA00022553"/>
    </source>
</evidence>
<dbReference type="Gene3D" id="2.60.40.150">
    <property type="entry name" value="C2 domain"/>
    <property type="match status" value="1"/>
</dbReference>
<feature type="compositionally biased region" description="Basic and acidic residues" evidence="6">
    <location>
        <begin position="265"/>
        <end position="287"/>
    </location>
</feature>
<dbReference type="InterPro" id="IPR037789">
    <property type="entry name" value="FIP_classI"/>
</dbReference>
<feature type="compositionally biased region" description="Polar residues" evidence="6">
    <location>
        <begin position="211"/>
        <end position="234"/>
    </location>
</feature>
<evidence type="ECO:0000256" key="1">
    <source>
        <dbReference type="ARBA" id="ARBA00004172"/>
    </source>
</evidence>
<evidence type="ECO:0000256" key="6">
    <source>
        <dbReference type="SAM" id="MobiDB-lite"/>
    </source>
</evidence>
<feature type="compositionally biased region" description="Polar residues" evidence="6">
    <location>
        <begin position="288"/>
        <end position="297"/>
    </location>
</feature>
<evidence type="ECO:0000259" key="7">
    <source>
        <dbReference type="PROSITE" id="PS50004"/>
    </source>
</evidence>
<dbReference type="PROSITE" id="PS50004">
    <property type="entry name" value="C2"/>
    <property type="match status" value="1"/>
</dbReference>
<dbReference type="Proteomes" id="UP001201812">
    <property type="component" value="Unassembled WGS sequence"/>
</dbReference>
<dbReference type="EMBL" id="JAKKPZ010000001">
    <property type="protein sequence ID" value="KAI1728607.1"/>
    <property type="molecule type" value="Genomic_DNA"/>
</dbReference>
<dbReference type="PANTHER" id="PTHR15746:SF23">
    <property type="entry name" value="RAB11 INTERACTING PROTEIN, ISOFORM A"/>
    <property type="match status" value="1"/>
</dbReference>
<evidence type="ECO:0000256" key="4">
    <source>
        <dbReference type="ARBA" id="ARBA00022753"/>
    </source>
</evidence>
<evidence type="ECO:0000313" key="9">
    <source>
        <dbReference type="EMBL" id="KAI1728607.1"/>
    </source>
</evidence>
<comment type="caution">
    <text evidence="9">The sequence shown here is derived from an EMBL/GenBank/DDBJ whole genome shotgun (WGS) entry which is preliminary data.</text>
</comment>
<protein>
    <submittedName>
        <fullName evidence="9">C2 domain-containing protein</fullName>
    </submittedName>
</protein>
<dbReference type="SUPFAM" id="SSF144270">
    <property type="entry name" value="Eferin C-derminal domain-like"/>
    <property type="match status" value="1"/>
</dbReference>
<feature type="domain" description="FIP-RBD" evidence="8">
    <location>
        <begin position="408"/>
        <end position="470"/>
    </location>
</feature>
<dbReference type="Pfam" id="PF09457">
    <property type="entry name" value="RBD-FIP"/>
    <property type="match status" value="1"/>
</dbReference>
<dbReference type="GO" id="GO:0015031">
    <property type="term" value="P:protein transport"/>
    <property type="evidence" value="ECO:0007669"/>
    <property type="project" value="UniProtKB-KW"/>
</dbReference>
<keyword evidence="10" id="KW-1185">Reference proteome</keyword>
<proteinExistence type="predicted"/>
<dbReference type="PROSITE" id="PS51511">
    <property type="entry name" value="FIP_RBD"/>
    <property type="match status" value="1"/>
</dbReference>
<gene>
    <name evidence="9" type="ORF">DdX_00802</name>
</gene>
<reference evidence="9" key="1">
    <citation type="submission" date="2022-01" db="EMBL/GenBank/DDBJ databases">
        <title>Genome Sequence Resource for Two Populations of Ditylenchus destructor, the Migratory Endoparasitic Phytonematode.</title>
        <authorList>
            <person name="Zhang H."/>
            <person name="Lin R."/>
            <person name="Xie B."/>
        </authorList>
    </citation>
    <scope>NUCLEOTIDE SEQUENCE</scope>
    <source>
        <strain evidence="9">BazhouSP</strain>
    </source>
</reference>
<comment type="subcellular location">
    <subcellularLocation>
        <location evidence="1">Recycling endosome</location>
    </subcellularLocation>
</comment>
<organism evidence="9 10">
    <name type="scientific">Ditylenchus destructor</name>
    <dbReference type="NCBI Taxonomy" id="166010"/>
    <lineage>
        <taxon>Eukaryota</taxon>
        <taxon>Metazoa</taxon>
        <taxon>Ecdysozoa</taxon>
        <taxon>Nematoda</taxon>
        <taxon>Chromadorea</taxon>
        <taxon>Rhabditida</taxon>
        <taxon>Tylenchina</taxon>
        <taxon>Tylenchomorpha</taxon>
        <taxon>Sphaerularioidea</taxon>
        <taxon>Anguinidae</taxon>
        <taxon>Anguininae</taxon>
        <taxon>Ditylenchus</taxon>
    </lineage>
</organism>
<feature type="compositionally biased region" description="Low complexity" evidence="6">
    <location>
        <begin position="396"/>
        <end position="405"/>
    </location>
</feature>
<dbReference type="GO" id="GO:0055037">
    <property type="term" value="C:recycling endosome"/>
    <property type="evidence" value="ECO:0007669"/>
    <property type="project" value="UniProtKB-SubCell"/>
</dbReference>
<dbReference type="CDD" id="cd00030">
    <property type="entry name" value="C2"/>
    <property type="match status" value="1"/>
</dbReference>
<dbReference type="SMART" id="SM00239">
    <property type="entry name" value="C2"/>
    <property type="match status" value="1"/>
</dbReference>
<keyword evidence="5" id="KW-0653">Protein transport</keyword>
<dbReference type="PANTHER" id="PTHR15746">
    <property type="entry name" value="RAB11-RELATED"/>
    <property type="match status" value="1"/>
</dbReference>
<feature type="region of interest" description="Disordered" evidence="6">
    <location>
        <begin position="204"/>
        <end position="297"/>
    </location>
</feature>
<evidence type="ECO:0000256" key="5">
    <source>
        <dbReference type="ARBA" id="ARBA00022927"/>
    </source>
</evidence>
<dbReference type="Gene3D" id="1.20.5.2440">
    <property type="match status" value="1"/>
</dbReference>
<keyword evidence="2" id="KW-0813">Transport</keyword>
<dbReference type="InterPro" id="IPR019018">
    <property type="entry name" value="Rab-bd_FIP-RBD"/>
</dbReference>
<dbReference type="GO" id="GO:0045055">
    <property type="term" value="P:regulated exocytosis"/>
    <property type="evidence" value="ECO:0007669"/>
    <property type="project" value="TreeGrafter"/>
</dbReference>
<feature type="compositionally biased region" description="Polar residues" evidence="6">
    <location>
        <begin position="384"/>
        <end position="395"/>
    </location>
</feature>
<dbReference type="InterPro" id="IPR000008">
    <property type="entry name" value="C2_dom"/>
</dbReference>
<feature type="domain" description="C2" evidence="7">
    <location>
        <begin position="1"/>
        <end position="108"/>
    </location>
</feature>
<dbReference type="AlphaFoldDB" id="A0AAD4NEE4"/>
<dbReference type="SUPFAM" id="SSF49562">
    <property type="entry name" value="C2 domain (Calcium/lipid-binding domain, CaLB)"/>
    <property type="match status" value="1"/>
</dbReference>
<feature type="region of interest" description="Disordered" evidence="6">
    <location>
        <begin position="377"/>
        <end position="405"/>
    </location>
</feature>
<evidence type="ECO:0000259" key="8">
    <source>
        <dbReference type="PROSITE" id="PS51511"/>
    </source>
</evidence>
<dbReference type="Pfam" id="PF00168">
    <property type="entry name" value="C2"/>
    <property type="match status" value="1"/>
</dbReference>
<dbReference type="InterPro" id="IPR037245">
    <property type="entry name" value="FIP-RBD_C_sf"/>
</dbReference>
<name>A0AAD4NEE4_9BILA</name>
<evidence type="ECO:0000256" key="2">
    <source>
        <dbReference type="ARBA" id="ARBA00022448"/>
    </source>
</evidence>
<sequence length="478" mass="52747">MANFNNLVIHVIHAKGLNLKGHKSMDIYVSLTTSGKGNWKSKVTTNPTKTTDGSCQWDEHCEFEIADTDAEMHIHVNHKTVIGTTETLGQVILPLGTMSRYQPPTWYRLTKKQGDEKDRGQLQLEWQFENKFASSISNFSLNRIEKEKKFEKLKRKMHLIGRSKKATMDAQSMASISLSRKSSFSSNASGLAFSSPSPNQMIMLSGPENFLSATPSKGGSLSLTTGEHSQSSNRLDSKDNQHRRDVTEGDGLSQYSANEFAMKNRRNDSQTFGREDASVADSDKQSLHSDYSTANHDSSKNITTKVITAFLQPFHQEIALSVIIFWVRQKAEQLLHLRTKKHSENTANGDTSADVPHQSSIFSSLFHSNTNSAAAASIGNNSALPTNPTGSGNNHSRPSSIASSSGFASLGSGNAGALNENTSPEYLLSVIKHLRKELVEKENRIRDLEMYTDKLLSKIIDTNPELLQASPKPAKAYK</sequence>
<feature type="compositionally biased region" description="Basic and acidic residues" evidence="6">
    <location>
        <begin position="235"/>
        <end position="247"/>
    </location>
</feature>
<accession>A0AAD4NEE4</accession>
<evidence type="ECO:0000313" key="10">
    <source>
        <dbReference type="Proteomes" id="UP001201812"/>
    </source>
</evidence>
<dbReference type="InterPro" id="IPR035892">
    <property type="entry name" value="C2_domain_sf"/>
</dbReference>
<keyword evidence="3" id="KW-0597">Phosphoprotein</keyword>
<dbReference type="GO" id="GO:0031267">
    <property type="term" value="F:small GTPase binding"/>
    <property type="evidence" value="ECO:0007669"/>
    <property type="project" value="InterPro"/>
</dbReference>
<keyword evidence="4" id="KW-0967">Endosome</keyword>